<evidence type="ECO:0000256" key="1">
    <source>
        <dbReference type="SAM" id="MobiDB-lite"/>
    </source>
</evidence>
<dbReference type="VEuPathDB" id="TriTrypDB:TCSYLVIO_004498"/>
<dbReference type="Proteomes" id="UP000246121">
    <property type="component" value="Unassembled WGS sequence"/>
</dbReference>
<evidence type="ECO:0000313" key="3">
    <source>
        <dbReference type="Proteomes" id="UP000246121"/>
    </source>
</evidence>
<dbReference type="EMBL" id="PRFA01000023">
    <property type="protein sequence ID" value="PWU95099.1"/>
    <property type="molecule type" value="Genomic_DNA"/>
</dbReference>
<organism evidence="2 3">
    <name type="scientific">Trypanosoma cruzi</name>
    <dbReference type="NCBI Taxonomy" id="5693"/>
    <lineage>
        <taxon>Eukaryota</taxon>
        <taxon>Discoba</taxon>
        <taxon>Euglenozoa</taxon>
        <taxon>Kinetoplastea</taxon>
        <taxon>Metakinetoplastina</taxon>
        <taxon>Trypanosomatida</taxon>
        <taxon>Trypanosomatidae</taxon>
        <taxon>Trypanosoma</taxon>
        <taxon>Schizotrypanum</taxon>
    </lineage>
</organism>
<reference evidence="2 3" key="1">
    <citation type="journal article" date="2018" name="Microb. Genom.">
        <title>Expanding an expanded genome: long-read sequencing of Trypanosoma cruzi.</title>
        <authorList>
            <person name="Berna L."/>
            <person name="Rodriguez M."/>
            <person name="Chiribao M.L."/>
            <person name="Parodi-Talice A."/>
            <person name="Pita S."/>
            <person name="Rijo G."/>
            <person name="Alvarez-Valin F."/>
            <person name="Robello C."/>
        </authorList>
    </citation>
    <scope>NUCLEOTIDE SEQUENCE [LARGE SCALE GENOMIC DNA]</scope>
    <source>
        <strain evidence="2 3">Dm28c</strain>
    </source>
</reference>
<dbReference type="VEuPathDB" id="TriTrypDB:TcG_00914"/>
<gene>
    <name evidence="2" type="ORF">C4B63_23g21</name>
</gene>
<evidence type="ECO:0000313" key="2">
    <source>
        <dbReference type="EMBL" id="PWU95099.1"/>
    </source>
</evidence>
<feature type="region of interest" description="Disordered" evidence="1">
    <location>
        <begin position="32"/>
        <end position="52"/>
    </location>
</feature>
<dbReference type="VEuPathDB" id="TriTrypDB:ECC02_001635"/>
<dbReference type="VEuPathDB" id="TriTrypDB:C3747_14g328"/>
<dbReference type="VEuPathDB" id="TriTrypDB:TcBrA4_0131030"/>
<dbReference type="VEuPathDB" id="TriTrypDB:TcCLB.510309.70"/>
<dbReference type="VEuPathDB" id="TriTrypDB:C4B63_23g21"/>
<dbReference type="VEuPathDB" id="TriTrypDB:TCDM_00391"/>
<accession>A0A2V2VF92</accession>
<dbReference type="VEuPathDB" id="TriTrypDB:Tc_MARK_3292"/>
<sequence length="485" mass="53503">MTNMETTASAFNTASPIHSDCPAASCPFGHGANNGDNSRTDSHDDSMHRGSSFPPVISHNLCDELGKCFVQPPIALLSRRRYQDPAVMRLHAALAFREMRSSANESPEPQVSSSWTTNSAASPKNSLSIGYDDDAMSSFLSTPANGSPINFFRRAKSLVFPSVRSSASLASGDEVNHVSSVAETATKLKNCPFMNCYWNSQQQQQQQQQGIEDGQEGLIETEKQEETIEGVQSPCFIFDAMAGPSQGAERGMSDSDAQFRGVPTDSSADIVAAWEMDDRERKSHNVDDDAALSHHEDDEVVGVTAEGNFIYRRDIDAEGSRFVRGNVQHHQDDCPFPDECGDADTFPAFIPTAPFCTPERNIFATVLSDRAAVPNSHEERVGVWKNAAAASTTASLTNGAAFARGGSIGRSRQEKAPEWTPTDAEWCSLLLRYRVCENADETEYKELISAVNKWHEVRLRYPMEALERRLREGESYDRPPFVLRW</sequence>
<name>A0A2V2VF92_TRYCR</name>
<dbReference type="VEuPathDB" id="TriTrypDB:TcCLB.510265.110"/>
<proteinExistence type="predicted"/>
<comment type="caution">
    <text evidence="2">The sequence shown here is derived from an EMBL/GenBank/DDBJ whole genome shotgun (WGS) entry which is preliminary data.</text>
</comment>
<dbReference type="AlphaFoldDB" id="A0A2V2VF92"/>
<protein>
    <submittedName>
        <fullName evidence="2">Uncharacterized protein</fullName>
    </submittedName>
</protein>
<dbReference type="VEuPathDB" id="TriTrypDB:TcCL_NonESM01211"/>
<dbReference type="VEuPathDB" id="TriTrypDB:BCY84_15342"/>
<feature type="region of interest" description="Disordered" evidence="1">
    <location>
        <begin position="101"/>
        <end position="124"/>
    </location>
</feature>
<feature type="compositionally biased region" description="Basic and acidic residues" evidence="1">
    <location>
        <begin position="38"/>
        <end position="48"/>
    </location>
</feature>